<dbReference type="SUPFAM" id="SSF53187">
    <property type="entry name" value="Zn-dependent exopeptidases"/>
    <property type="match status" value="1"/>
</dbReference>
<evidence type="ECO:0000259" key="10">
    <source>
        <dbReference type="Pfam" id="PF07687"/>
    </source>
</evidence>
<evidence type="ECO:0000256" key="1">
    <source>
        <dbReference type="ARBA" id="ARBA00001947"/>
    </source>
</evidence>
<keyword evidence="12" id="KW-1185">Reference proteome</keyword>
<dbReference type="NCBIfam" id="TIGR01892">
    <property type="entry name" value="AcOrn-deacetyl"/>
    <property type="match status" value="1"/>
</dbReference>
<dbReference type="InterPro" id="IPR010169">
    <property type="entry name" value="AcOrn-deacetyl"/>
</dbReference>
<dbReference type="EMBL" id="BAABHW010000004">
    <property type="protein sequence ID" value="GAA5078227.1"/>
    <property type="molecule type" value="Genomic_DNA"/>
</dbReference>
<dbReference type="Gene3D" id="3.30.70.360">
    <property type="match status" value="1"/>
</dbReference>
<keyword evidence="5" id="KW-0028">Amino-acid biosynthesis</keyword>
<dbReference type="NCBIfam" id="NF005710">
    <property type="entry name" value="PRK07522.1"/>
    <property type="match status" value="1"/>
</dbReference>
<dbReference type="PROSITE" id="PS00758">
    <property type="entry name" value="ARGE_DAPE_CPG2_1"/>
    <property type="match status" value="1"/>
</dbReference>
<accession>A0ABP9LLB8</accession>
<dbReference type="RefSeq" id="WP_259549258.1">
    <property type="nucleotide sequence ID" value="NZ_BAABHW010000004.1"/>
</dbReference>
<dbReference type="InterPro" id="IPR002933">
    <property type="entry name" value="Peptidase_M20"/>
</dbReference>
<dbReference type="InterPro" id="IPR036264">
    <property type="entry name" value="Bact_exopeptidase_dim_dom"/>
</dbReference>
<dbReference type="InterPro" id="IPR001261">
    <property type="entry name" value="ArgE/DapE_CS"/>
</dbReference>
<keyword evidence="7" id="KW-0378">Hydrolase</keyword>
<dbReference type="PROSITE" id="PS00759">
    <property type="entry name" value="ARGE_DAPE_CPG2_2"/>
    <property type="match status" value="1"/>
</dbReference>
<dbReference type="PANTHER" id="PTHR43808">
    <property type="entry name" value="ACETYLORNITHINE DEACETYLASE"/>
    <property type="match status" value="1"/>
</dbReference>
<sequence>MSRLDETRAILRDLIAFPTVSADPNVEITVYLADRLSALGAHVELVTDRTGHKASLFARLGSEVAGGLLLSGHTDVVPVTDQAWSSDPFTLREEDGLLYGRGTCDMKGFVAACLAHAGSVDPDDLETPLYFAFTYDEEVGCLGARQLVDHLKGRDLLPRLAVIGEPTEMRVIEGHKGCCEYTTVFSGLEGHGSAPDLGVNAIEFATRYAAKLLELREALKTRAPTSCPFDPPWTTINLGRLSGGTVHNIIANHAELDWEMRPVQAEDEAYVKATLTGFVQTELLPAMRAIHPGATIETTVIGEVAGLEPDEGNRTRDILLELTGANRAETVPFGTEAGLFQSLGMETVVCGPGSIEQAHKADEFISLSQLQACLDLLDRLVPRATRSA</sequence>
<feature type="domain" description="Peptidase M20 dimerisation" evidence="10">
    <location>
        <begin position="174"/>
        <end position="284"/>
    </location>
</feature>
<keyword evidence="8" id="KW-0862">Zinc</keyword>
<dbReference type="InterPro" id="IPR050072">
    <property type="entry name" value="Peptidase_M20A"/>
</dbReference>
<evidence type="ECO:0000256" key="3">
    <source>
        <dbReference type="ARBA" id="ARBA00022490"/>
    </source>
</evidence>
<keyword evidence="9" id="KW-0170">Cobalt</keyword>
<dbReference type="Proteomes" id="UP001499910">
    <property type="component" value="Unassembled WGS sequence"/>
</dbReference>
<evidence type="ECO:0000256" key="7">
    <source>
        <dbReference type="ARBA" id="ARBA00022801"/>
    </source>
</evidence>
<keyword evidence="4" id="KW-0055">Arginine biosynthesis</keyword>
<dbReference type="Pfam" id="PF01546">
    <property type="entry name" value="Peptidase_M20"/>
    <property type="match status" value="1"/>
</dbReference>
<dbReference type="PANTHER" id="PTHR43808:SF31">
    <property type="entry name" value="N-ACETYL-L-CITRULLINE DEACETYLASE"/>
    <property type="match status" value="1"/>
</dbReference>
<gene>
    <name evidence="11" type="primary">argE_2</name>
    <name evidence="11" type="ORF">GCM10023209_29280</name>
</gene>
<reference evidence="12" key="1">
    <citation type="journal article" date="2019" name="Int. J. Syst. Evol. Microbiol.">
        <title>The Global Catalogue of Microorganisms (GCM) 10K type strain sequencing project: providing services to taxonomists for standard genome sequencing and annotation.</title>
        <authorList>
            <consortium name="The Broad Institute Genomics Platform"/>
            <consortium name="The Broad Institute Genome Sequencing Center for Infectious Disease"/>
            <person name="Wu L."/>
            <person name="Ma J."/>
        </authorList>
    </citation>
    <scope>NUCLEOTIDE SEQUENCE [LARGE SCALE GENOMIC DNA]</scope>
    <source>
        <strain evidence="12">JCM 18015</strain>
    </source>
</reference>
<evidence type="ECO:0000313" key="11">
    <source>
        <dbReference type="EMBL" id="GAA5078227.1"/>
    </source>
</evidence>
<evidence type="ECO:0000256" key="9">
    <source>
        <dbReference type="ARBA" id="ARBA00023285"/>
    </source>
</evidence>
<evidence type="ECO:0000256" key="5">
    <source>
        <dbReference type="ARBA" id="ARBA00022605"/>
    </source>
</evidence>
<keyword evidence="3" id="KW-0963">Cytoplasm</keyword>
<comment type="caution">
    <text evidence="11">The sequence shown here is derived from an EMBL/GenBank/DDBJ whole genome shotgun (WGS) entry which is preliminary data.</text>
</comment>
<name>A0ABP9LLB8_9RHOB</name>
<organism evidence="11 12">
    <name type="scientific">[Roseibacterium] beibuensis</name>
    <dbReference type="NCBI Taxonomy" id="1193142"/>
    <lineage>
        <taxon>Bacteria</taxon>
        <taxon>Pseudomonadati</taxon>
        <taxon>Pseudomonadota</taxon>
        <taxon>Alphaproteobacteria</taxon>
        <taxon>Rhodobacterales</taxon>
        <taxon>Roseobacteraceae</taxon>
        <taxon>Roseicyclus</taxon>
    </lineage>
</organism>
<dbReference type="Gene3D" id="3.40.630.10">
    <property type="entry name" value="Zn peptidases"/>
    <property type="match status" value="1"/>
</dbReference>
<protein>
    <submittedName>
        <fullName evidence="11">Acetylornithine deacetylase</fullName>
    </submittedName>
</protein>
<evidence type="ECO:0000313" key="12">
    <source>
        <dbReference type="Proteomes" id="UP001499910"/>
    </source>
</evidence>
<comment type="cofactor">
    <cofactor evidence="1">
        <name>Zn(2+)</name>
        <dbReference type="ChEBI" id="CHEBI:29105"/>
    </cofactor>
</comment>
<dbReference type="CDD" id="cd03894">
    <property type="entry name" value="M20_ArgE"/>
    <property type="match status" value="1"/>
</dbReference>
<dbReference type="SUPFAM" id="SSF55031">
    <property type="entry name" value="Bacterial exopeptidase dimerisation domain"/>
    <property type="match status" value="1"/>
</dbReference>
<dbReference type="Pfam" id="PF07687">
    <property type="entry name" value="M20_dimer"/>
    <property type="match status" value="1"/>
</dbReference>
<evidence type="ECO:0000256" key="6">
    <source>
        <dbReference type="ARBA" id="ARBA00022723"/>
    </source>
</evidence>
<comment type="similarity">
    <text evidence="2">Belongs to the peptidase M20A family. ArgE subfamily.</text>
</comment>
<evidence type="ECO:0000256" key="2">
    <source>
        <dbReference type="ARBA" id="ARBA00005691"/>
    </source>
</evidence>
<proteinExistence type="inferred from homology"/>
<evidence type="ECO:0000256" key="8">
    <source>
        <dbReference type="ARBA" id="ARBA00022833"/>
    </source>
</evidence>
<keyword evidence="6" id="KW-0479">Metal-binding</keyword>
<dbReference type="InterPro" id="IPR011650">
    <property type="entry name" value="Peptidase_M20_dimer"/>
</dbReference>
<evidence type="ECO:0000256" key="4">
    <source>
        <dbReference type="ARBA" id="ARBA00022571"/>
    </source>
</evidence>